<dbReference type="Pfam" id="PF00875">
    <property type="entry name" value="DNA_photolyase"/>
    <property type="match status" value="1"/>
</dbReference>
<gene>
    <name evidence="8" type="ORF">LJ725_23075</name>
</gene>
<evidence type="ECO:0000256" key="6">
    <source>
        <dbReference type="RuleBase" id="RU004182"/>
    </source>
</evidence>
<keyword evidence="5 6" id="KW-0157">Chromophore</keyword>
<protein>
    <submittedName>
        <fullName evidence="8">DNA photolyase family protein</fullName>
    </submittedName>
</protein>
<keyword evidence="3 6" id="KW-0285">Flavoprotein</keyword>
<comment type="caution">
    <text evidence="8">The sequence shown here is derived from an EMBL/GenBank/DDBJ whole genome shotgun (WGS) entry which is preliminary data.</text>
</comment>
<evidence type="ECO:0000256" key="5">
    <source>
        <dbReference type="ARBA" id="ARBA00022991"/>
    </source>
</evidence>
<dbReference type="InterPro" id="IPR036155">
    <property type="entry name" value="Crypto/Photolyase_N_sf"/>
</dbReference>
<evidence type="ECO:0000256" key="4">
    <source>
        <dbReference type="ARBA" id="ARBA00022827"/>
    </source>
</evidence>
<evidence type="ECO:0000256" key="2">
    <source>
        <dbReference type="ARBA" id="ARBA00001974"/>
    </source>
</evidence>
<dbReference type="Gene3D" id="1.10.579.10">
    <property type="entry name" value="DNA Cyclobutane Dipyrimidine Photolyase, subunit A, domain 3"/>
    <property type="match status" value="1"/>
</dbReference>
<evidence type="ECO:0000313" key="9">
    <source>
        <dbReference type="Proteomes" id="UP001198862"/>
    </source>
</evidence>
<keyword evidence="4 6" id="KW-0274">FAD</keyword>
<dbReference type="PRINTS" id="PR00147">
    <property type="entry name" value="DNAPHOTLYASE"/>
</dbReference>
<reference evidence="8 9" key="1">
    <citation type="submission" date="2021-11" db="EMBL/GenBank/DDBJ databases">
        <authorList>
            <person name="Lee D.-H."/>
            <person name="Kim S.-B."/>
        </authorList>
    </citation>
    <scope>NUCLEOTIDE SEQUENCE [LARGE SCALE GENOMIC DNA]</scope>
    <source>
        <strain evidence="8 9">KCTC 52223</strain>
    </source>
</reference>
<organism evidence="8 9">
    <name type="scientific">Reyranella aquatilis</name>
    <dbReference type="NCBI Taxonomy" id="2035356"/>
    <lineage>
        <taxon>Bacteria</taxon>
        <taxon>Pseudomonadati</taxon>
        <taxon>Pseudomonadota</taxon>
        <taxon>Alphaproteobacteria</taxon>
        <taxon>Hyphomicrobiales</taxon>
        <taxon>Reyranellaceae</taxon>
        <taxon>Reyranella</taxon>
    </lineage>
</organism>
<name>A0ABS8L0N3_9HYPH</name>
<dbReference type="PANTHER" id="PTHR11455:SF9">
    <property type="entry name" value="CRYPTOCHROME CIRCADIAN CLOCK 5 ISOFORM X1"/>
    <property type="match status" value="1"/>
</dbReference>
<dbReference type="PROSITE" id="PS00691">
    <property type="entry name" value="DNA_PHOTOLYASES_1_2"/>
    <property type="match status" value="1"/>
</dbReference>
<dbReference type="EMBL" id="JAJISD010000011">
    <property type="protein sequence ID" value="MCC8431867.1"/>
    <property type="molecule type" value="Genomic_DNA"/>
</dbReference>
<evidence type="ECO:0000256" key="1">
    <source>
        <dbReference type="ARBA" id="ARBA00001932"/>
    </source>
</evidence>
<dbReference type="Gene3D" id="3.40.50.620">
    <property type="entry name" value="HUPs"/>
    <property type="match status" value="1"/>
</dbReference>
<dbReference type="SUPFAM" id="SSF48173">
    <property type="entry name" value="Cryptochrome/photolyase FAD-binding domain"/>
    <property type="match status" value="1"/>
</dbReference>
<dbReference type="InterPro" id="IPR014729">
    <property type="entry name" value="Rossmann-like_a/b/a_fold"/>
</dbReference>
<dbReference type="InterPro" id="IPR006050">
    <property type="entry name" value="DNA_photolyase_N"/>
</dbReference>
<dbReference type="PROSITE" id="PS51645">
    <property type="entry name" value="PHR_CRY_ALPHA_BETA"/>
    <property type="match status" value="1"/>
</dbReference>
<dbReference type="Pfam" id="PF03441">
    <property type="entry name" value="FAD_binding_7"/>
    <property type="match status" value="1"/>
</dbReference>
<dbReference type="Gene3D" id="1.25.40.80">
    <property type="match status" value="1"/>
</dbReference>
<comment type="cofactor">
    <cofactor evidence="1">
        <name>(6R)-5,10-methylene-5,6,7,8-tetrahydrofolate</name>
        <dbReference type="ChEBI" id="CHEBI:15636"/>
    </cofactor>
</comment>
<dbReference type="InterPro" id="IPR036134">
    <property type="entry name" value="Crypto/Photolyase_FAD-like_sf"/>
</dbReference>
<proteinExistence type="inferred from homology"/>
<dbReference type="Proteomes" id="UP001198862">
    <property type="component" value="Unassembled WGS sequence"/>
</dbReference>
<evidence type="ECO:0000259" key="7">
    <source>
        <dbReference type="PROSITE" id="PS51645"/>
    </source>
</evidence>
<evidence type="ECO:0000256" key="3">
    <source>
        <dbReference type="ARBA" id="ARBA00022630"/>
    </source>
</evidence>
<dbReference type="PANTHER" id="PTHR11455">
    <property type="entry name" value="CRYPTOCHROME"/>
    <property type="match status" value="1"/>
</dbReference>
<comment type="similarity">
    <text evidence="6">Belongs to the DNA photolyase family.</text>
</comment>
<dbReference type="InterPro" id="IPR018394">
    <property type="entry name" value="DNA_photolyase_1_CS_C"/>
</dbReference>
<evidence type="ECO:0000313" key="8">
    <source>
        <dbReference type="EMBL" id="MCC8431867.1"/>
    </source>
</evidence>
<dbReference type="SUPFAM" id="SSF52425">
    <property type="entry name" value="Cryptochrome/photolyase, N-terminal domain"/>
    <property type="match status" value="1"/>
</dbReference>
<dbReference type="RefSeq" id="WP_230553290.1">
    <property type="nucleotide sequence ID" value="NZ_JAJISD010000011.1"/>
</dbReference>
<dbReference type="PROSITE" id="PS00394">
    <property type="entry name" value="DNA_PHOTOLYASES_1_1"/>
    <property type="match status" value="1"/>
</dbReference>
<comment type="cofactor">
    <cofactor evidence="2">
        <name>FAD</name>
        <dbReference type="ChEBI" id="CHEBI:57692"/>
    </cofactor>
</comment>
<accession>A0ABS8L0N3</accession>
<keyword evidence="9" id="KW-1185">Reference proteome</keyword>
<sequence length="468" mass="52362">MSVSIVWLRNDLRVSDNPALVEALRTGQPVLPVFILDDETVGRRPLGSASRWWLHYSLHSLDESLRKLGSRLTLRRGPAGRVLSDLVTECAATSVFWNRAYDEGSRHRDAHLKKSLAERGLRAESFKASLLFEPWEVKNQSGDPFKVFTPFWRACRALPPPDEPLPAPKSLPVPKTWPATDLLADWRLLPTTPDWAGGLRAAWTPGEAGALARLSRFLDIALDAYRDARDLPAVEGTSRLSPHLAFGEISPRQVWRAATNRGASAAVDKFLSEMGWREFAYSLLFHNGNLAERNFRPEFDTFPWADPGETVVAWQKGLTGYPIVDAGMRELWATGWMHNRVRMIAASFLTKDLLIDWRAGERWFWDTLVDADPANNATGWQWVAGCGADAAPYFRVFNPVLQGAKFDPKGEYVRRWVPELADLPDAVVHSPWTAPKPLPASVYPGRVVEHGAARDRALAAFQTVKKSA</sequence>
<dbReference type="InterPro" id="IPR005101">
    <property type="entry name" value="Cryptochr/Photolyase_FAD-bd"/>
</dbReference>
<feature type="domain" description="Photolyase/cryptochrome alpha/beta" evidence="7">
    <location>
        <begin position="2"/>
        <end position="131"/>
    </location>
</feature>
<dbReference type="InterPro" id="IPR002081">
    <property type="entry name" value="Cryptochrome/DNA_photolyase_1"/>
</dbReference>